<name>A0A0G1CFC3_9BACT</name>
<evidence type="ECO:0000313" key="2">
    <source>
        <dbReference type="Proteomes" id="UP000034837"/>
    </source>
</evidence>
<sequence>MATLKGTSLSFSGLTFAQIGEKIVEASGSDDGKDILLTLTEGEEQGFCAVVGLRVGWAIATLVSDAIEKKTGHKPEAFPYRYSNLVFET</sequence>
<accession>A0A0G1CFC3</accession>
<reference evidence="1 2" key="1">
    <citation type="journal article" date="2015" name="Nature">
        <title>rRNA introns, odd ribosomes, and small enigmatic genomes across a large radiation of phyla.</title>
        <authorList>
            <person name="Brown C.T."/>
            <person name="Hug L.A."/>
            <person name="Thomas B.C."/>
            <person name="Sharon I."/>
            <person name="Castelle C.J."/>
            <person name="Singh A."/>
            <person name="Wilkins M.J."/>
            <person name="Williams K.H."/>
            <person name="Banfield J.F."/>
        </authorList>
    </citation>
    <scope>NUCLEOTIDE SEQUENCE [LARGE SCALE GENOMIC DNA]</scope>
</reference>
<evidence type="ECO:0000313" key="1">
    <source>
        <dbReference type="EMBL" id="KKS57276.1"/>
    </source>
</evidence>
<comment type="caution">
    <text evidence="1">The sequence shown here is derived from an EMBL/GenBank/DDBJ whole genome shotgun (WGS) entry which is preliminary data.</text>
</comment>
<proteinExistence type="predicted"/>
<dbReference type="Proteomes" id="UP000034837">
    <property type="component" value="Unassembled WGS sequence"/>
</dbReference>
<gene>
    <name evidence="1" type="ORF">UV20_C0002G0065</name>
</gene>
<dbReference type="AlphaFoldDB" id="A0A0G1CFC3"/>
<protein>
    <submittedName>
        <fullName evidence="1">Uncharacterized protein</fullName>
    </submittedName>
</protein>
<organism evidence="1 2">
    <name type="scientific">Candidatus Magasanikbacteria bacterium GW2011_GWA2_42_32</name>
    <dbReference type="NCBI Taxonomy" id="1619039"/>
    <lineage>
        <taxon>Bacteria</taxon>
        <taxon>Candidatus Magasanikiibacteriota</taxon>
    </lineage>
</organism>
<dbReference type="EMBL" id="LCDO01000002">
    <property type="protein sequence ID" value="KKS57276.1"/>
    <property type="molecule type" value="Genomic_DNA"/>
</dbReference>